<dbReference type="InterPro" id="IPR022337">
    <property type="entry name" value="Inositol_monophosphatase_SuhB"/>
</dbReference>
<keyword evidence="4 7" id="KW-0378">Hydrolase</keyword>
<comment type="similarity">
    <text evidence="7">Belongs to the inositol monophosphatase superfamily.</text>
</comment>
<evidence type="ECO:0000256" key="3">
    <source>
        <dbReference type="ARBA" id="ARBA00022723"/>
    </source>
</evidence>
<dbReference type="PANTHER" id="PTHR20854:SF4">
    <property type="entry name" value="INOSITOL-1-MONOPHOSPHATASE-RELATED"/>
    <property type="match status" value="1"/>
</dbReference>
<dbReference type="GO" id="GO:0006020">
    <property type="term" value="P:inositol metabolic process"/>
    <property type="evidence" value="ECO:0007669"/>
    <property type="project" value="TreeGrafter"/>
</dbReference>
<evidence type="ECO:0000256" key="4">
    <source>
        <dbReference type="ARBA" id="ARBA00022801"/>
    </source>
</evidence>
<sequence>MIELSVALASAEEIARSVGQMQKERLGRKDLRISRKSSGIDLVTDVDKKSEEAIIRFIKDRYPSHAILAEESGRSDNESDYVWVIDPLDGTTNYAQGLPVFSVSIGLTYRDEAVLGVVYVPVMDQSFTAIKGQGARLNGEPIQVAAKTELLESVLATGFPYDIADHKDNNVNYFSDLVVKARAIRRMGSAAYDLACVAAGKFDGFWEMGLNPWDITAGVLLVEEAGGQVIHFRSDRKISLIAGNAVLCQKVLAEIRKVDQQG</sequence>
<dbReference type="GO" id="GO:0046872">
    <property type="term" value="F:metal ion binding"/>
    <property type="evidence" value="ECO:0007669"/>
    <property type="project" value="UniProtKB-KW"/>
</dbReference>
<dbReference type="Gene3D" id="3.30.540.10">
    <property type="entry name" value="Fructose-1,6-Bisphosphatase, subunit A, domain 1"/>
    <property type="match status" value="1"/>
</dbReference>
<dbReference type="InterPro" id="IPR000760">
    <property type="entry name" value="Inositol_monophosphatase-like"/>
</dbReference>
<dbReference type="InterPro" id="IPR033942">
    <property type="entry name" value="IMPase"/>
</dbReference>
<evidence type="ECO:0000256" key="1">
    <source>
        <dbReference type="ARBA" id="ARBA00001033"/>
    </source>
</evidence>
<dbReference type="AlphaFoldDB" id="A0A498R935"/>
<dbReference type="EMBL" id="UPPP01000074">
    <property type="protein sequence ID" value="VBB07440.1"/>
    <property type="molecule type" value="Genomic_DNA"/>
</dbReference>
<evidence type="ECO:0000256" key="6">
    <source>
        <dbReference type="PIRSR" id="PIRSR600760-2"/>
    </source>
</evidence>
<feature type="binding site" evidence="6">
    <location>
        <position position="70"/>
    </location>
    <ligand>
        <name>Mg(2+)</name>
        <dbReference type="ChEBI" id="CHEBI:18420"/>
        <label>1</label>
        <note>catalytic</note>
    </ligand>
</feature>
<dbReference type="Gene3D" id="3.40.190.80">
    <property type="match status" value="1"/>
</dbReference>
<evidence type="ECO:0000313" key="9">
    <source>
        <dbReference type="Proteomes" id="UP000277811"/>
    </source>
</evidence>
<dbReference type="PRINTS" id="PR00377">
    <property type="entry name" value="IMPHPHTASES"/>
</dbReference>
<dbReference type="Pfam" id="PF00459">
    <property type="entry name" value="Inositol_P"/>
    <property type="match status" value="1"/>
</dbReference>
<gene>
    <name evidence="8" type="ORF">LUCI_2689</name>
</gene>
<evidence type="ECO:0000256" key="7">
    <source>
        <dbReference type="RuleBase" id="RU364068"/>
    </source>
</evidence>
<dbReference type="EC" id="3.1.3.25" evidence="7"/>
<dbReference type="PANTHER" id="PTHR20854">
    <property type="entry name" value="INOSITOL MONOPHOSPHATASE"/>
    <property type="match status" value="1"/>
</dbReference>
<protein>
    <recommendedName>
        <fullName evidence="7">Inositol-1-monophosphatase</fullName>
        <ecNumber evidence="7">3.1.3.25</ecNumber>
    </recommendedName>
</protein>
<dbReference type="GO" id="GO:0008934">
    <property type="term" value="F:inositol monophosphate 1-phosphatase activity"/>
    <property type="evidence" value="ECO:0007669"/>
    <property type="project" value="InterPro"/>
</dbReference>
<keyword evidence="5 6" id="KW-0460">Magnesium</keyword>
<feature type="binding site" evidence="6">
    <location>
        <position position="89"/>
    </location>
    <ligand>
        <name>Mg(2+)</name>
        <dbReference type="ChEBI" id="CHEBI:18420"/>
        <label>1</label>
        <note>catalytic</note>
    </ligand>
</feature>
<proteinExistence type="inferred from homology"/>
<dbReference type="CDD" id="cd01639">
    <property type="entry name" value="IMPase"/>
    <property type="match status" value="1"/>
</dbReference>
<evidence type="ECO:0000256" key="5">
    <source>
        <dbReference type="ARBA" id="ARBA00022842"/>
    </source>
</evidence>
<accession>A0A498R935</accession>
<comment type="cofactor">
    <cofactor evidence="2 6 7">
        <name>Mg(2+)</name>
        <dbReference type="ChEBI" id="CHEBI:18420"/>
    </cofactor>
</comment>
<dbReference type="GO" id="GO:0007165">
    <property type="term" value="P:signal transduction"/>
    <property type="evidence" value="ECO:0007669"/>
    <property type="project" value="TreeGrafter"/>
</dbReference>
<dbReference type="SUPFAM" id="SSF56655">
    <property type="entry name" value="Carbohydrate phosphatase"/>
    <property type="match status" value="1"/>
</dbReference>
<feature type="binding site" evidence="6">
    <location>
        <position position="214"/>
    </location>
    <ligand>
        <name>Mg(2+)</name>
        <dbReference type="ChEBI" id="CHEBI:18420"/>
        <label>1</label>
        <note>catalytic</note>
    </ligand>
</feature>
<dbReference type="OrthoDB" id="9772456at2"/>
<keyword evidence="9" id="KW-1185">Reference proteome</keyword>
<feature type="binding site" evidence="6">
    <location>
        <position position="86"/>
    </location>
    <ligand>
        <name>Mg(2+)</name>
        <dbReference type="ChEBI" id="CHEBI:18420"/>
        <label>1</label>
        <note>catalytic</note>
    </ligand>
</feature>
<dbReference type="FunFam" id="3.30.540.10:FF:000003">
    <property type="entry name" value="Inositol-1-monophosphatase"/>
    <property type="match status" value="1"/>
</dbReference>
<reference evidence="8 9" key="1">
    <citation type="submission" date="2018-06" db="EMBL/GenBank/DDBJ databases">
        <authorList>
            <person name="Strepis N."/>
        </authorList>
    </citation>
    <scope>NUCLEOTIDE SEQUENCE [LARGE SCALE GENOMIC DNA]</scope>
    <source>
        <strain evidence="8">LUCI</strain>
    </source>
</reference>
<comment type="catalytic activity">
    <reaction evidence="1 7">
        <text>a myo-inositol phosphate + H2O = myo-inositol + phosphate</text>
        <dbReference type="Rhea" id="RHEA:24056"/>
        <dbReference type="ChEBI" id="CHEBI:15377"/>
        <dbReference type="ChEBI" id="CHEBI:17268"/>
        <dbReference type="ChEBI" id="CHEBI:43474"/>
        <dbReference type="ChEBI" id="CHEBI:84139"/>
        <dbReference type="EC" id="3.1.3.25"/>
    </reaction>
</comment>
<dbReference type="PRINTS" id="PR01959">
    <property type="entry name" value="SBIMPHPHTASE"/>
</dbReference>
<organism evidence="8 9">
    <name type="scientific">Lucifera butyrica</name>
    <dbReference type="NCBI Taxonomy" id="1351585"/>
    <lineage>
        <taxon>Bacteria</taxon>
        <taxon>Bacillati</taxon>
        <taxon>Bacillota</taxon>
        <taxon>Negativicutes</taxon>
        <taxon>Veillonellales</taxon>
        <taxon>Veillonellaceae</taxon>
        <taxon>Lucifera</taxon>
    </lineage>
</organism>
<keyword evidence="3 6" id="KW-0479">Metal-binding</keyword>
<dbReference type="RefSeq" id="WP_122628376.1">
    <property type="nucleotide sequence ID" value="NZ_UPPP01000074.1"/>
</dbReference>
<feature type="binding site" evidence="6">
    <location>
        <position position="88"/>
    </location>
    <ligand>
        <name>Mg(2+)</name>
        <dbReference type="ChEBI" id="CHEBI:18420"/>
        <label>1</label>
        <note>catalytic</note>
    </ligand>
</feature>
<evidence type="ECO:0000256" key="2">
    <source>
        <dbReference type="ARBA" id="ARBA00001946"/>
    </source>
</evidence>
<name>A0A498R935_9FIRM</name>
<evidence type="ECO:0000313" key="8">
    <source>
        <dbReference type="EMBL" id="VBB07440.1"/>
    </source>
</evidence>
<dbReference type="Proteomes" id="UP000277811">
    <property type="component" value="Unassembled WGS sequence"/>
</dbReference>